<protein>
    <submittedName>
        <fullName evidence="1">Uncharacterized protein</fullName>
    </submittedName>
</protein>
<gene>
    <name evidence="1" type="ORF">C1280_16210</name>
</gene>
<dbReference type="RefSeq" id="WP_010041754.1">
    <property type="nucleotide sequence ID" value="NZ_CP025958.1"/>
</dbReference>
<keyword evidence="2" id="KW-1185">Reference proteome</keyword>
<dbReference type="EMBL" id="CP025958">
    <property type="protein sequence ID" value="AWM38381.1"/>
    <property type="molecule type" value="Genomic_DNA"/>
</dbReference>
<organism evidence="1 2">
    <name type="scientific">Gemmata obscuriglobus</name>
    <dbReference type="NCBI Taxonomy" id="114"/>
    <lineage>
        <taxon>Bacteria</taxon>
        <taxon>Pseudomonadati</taxon>
        <taxon>Planctomycetota</taxon>
        <taxon>Planctomycetia</taxon>
        <taxon>Gemmatales</taxon>
        <taxon>Gemmataceae</taxon>
        <taxon>Gemmata</taxon>
    </lineage>
</organism>
<name>A0A2Z3H0J9_9BACT</name>
<evidence type="ECO:0000313" key="2">
    <source>
        <dbReference type="Proteomes" id="UP000245802"/>
    </source>
</evidence>
<dbReference type="AlphaFoldDB" id="A0A2Z3H0J9"/>
<accession>A0A2Z3H0J9</accession>
<proteinExistence type="predicted"/>
<sequence>MSTPRFTAEELDRLRALAAEWGKIVSKRAFGDDGPGLDVDFRTMEQIATAAAQGLTEGALQQMLHQQARKVPEQVPCPVCGEPCPTRPHTRTLAAQGATVQQPERIAHCPACRRDFFPPAGDTGAG</sequence>
<reference evidence="1 2" key="1">
    <citation type="submission" date="2018-01" db="EMBL/GenBank/DDBJ databases">
        <title>G. obscuriglobus.</title>
        <authorList>
            <person name="Franke J."/>
            <person name="Blomberg W."/>
            <person name="Selmecki A."/>
        </authorList>
    </citation>
    <scope>NUCLEOTIDE SEQUENCE [LARGE SCALE GENOMIC DNA]</scope>
    <source>
        <strain evidence="1 2">DSM 5831</strain>
    </source>
</reference>
<evidence type="ECO:0000313" key="1">
    <source>
        <dbReference type="EMBL" id="AWM38381.1"/>
    </source>
</evidence>
<dbReference type="KEGG" id="gog:C1280_16210"/>
<dbReference type="Proteomes" id="UP000245802">
    <property type="component" value="Chromosome"/>
</dbReference>
<dbReference type="OrthoDB" id="291610at2"/>